<dbReference type="PANTHER" id="PTHR38657">
    <property type="entry name" value="SLR1343 PROTEIN"/>
    <property type="match status" value="1"/>
</dbReference>
<evidence type="ECO:0000313" key="2">
    <source>
        <dbReference type="Proteomes" id="UP000186905"/>
    </source>
</evidence>
<dbReference type="InterPro" id="IPR052551">
    <property type="entry name" value="UV-DNA_repair_photolyase"/>
</dbReference>
<dbReference type="GO" id="GO:0016829">
    <property type="term" value="F:lyase activity"/>
    <property type="evidence" value="ECO:0007669"/>
    <property type="project" value="UniProtKB-KW"/>
</dbReference>
<dbReference type="InterPro" id="IPR014729">
    <property type="entry name" value="Rossmann-like_a/b/a_fold"/>
</dbReference>
<dbReference type="InterPro" id="IPR036134">
    <property type="entry name" value="Crypto/Photolyase_FAD-like_sf"/>
</dbReference>
<protein>
    <submittedName>
        <fullName evidence="1">Deoxyribodipyrimidine photolyase</fullName>
    </submittedName>
</protein>
<dbReference type="AlphaFoldDB" id="A0A1Q9GZ11"/>
<keyword evidence="2" id="KW-1185">Reference proteome</keyword>
<dbReference type="Gene3D" id="1.10.579.10">
    <property type="entry name" value="DNA Cyclobutane Dipyrimidine Photolyase, subunit A, domain 3"/>
    <property type="match status" value="1"/>
</dbReference>
<dbReference type="OrthoDB" id="5288100at2"/>
<dbReference type="Gene3D" id="1.10.10.1710">
    <property type="entry name" value="Deoxyribodipyrimidine photolyase-related"/>
    <property type="match status" value="1"/>
</dbReference>
<dbReference type="InterPro" id="IPR007357">
    <property type="entry name" value="PhrB-like"/>
</dbReference>
<comment type="caution">
    <text evidence="1">The sequence shown here is derived from an EMBL/GenBank/DDBJ whole genome shotgun (WGS) entry which is preliminary data.</text>
</comment>
<dbReference type="STRING" id="1903952.BIT28_16045"/>
<dbReference type="PANTHER" id="PTHR38657:SF1">
    <property type="entry name" value="SLR1343 PROTEIN"/>
    <property type="match status" value="1"/>
</dbReference>
<dbReference type="Gene3D" id="3.40.50.620">
    <property type="entry name" value="HUPs"/>
    <property type="match status" value="1"/>
</dbReference>
<organism evidence="1 2">
    <name type="scientific">Photobacterium proteolyticum</name>
    <dbReference type="NCBI Taxonomy" id="1903952"/>
    <lineage>
        <taxon>Bacteria</taxon>
        <taxon>Pseudomonadati</taxon>
        <taxon>Pseudomonadota</taxon>
        <taxon>Gammaproteobacteria</taxon>
        <taxon>Vibrionales</taxon>
        <taxon>Vibrionaceae</taxon>
        <taxon>Photobacterium</taxon>
    </lineage>
</organism>
<evidence type="ECO:0000313" key="1">
    <source>
        <dbReference type="EMBL" id="OLQ80578.1"/>
    </source>
</evidence>
<keyword evidence="1" id="KW-0456">Lyase</keyword>
<name>A0A1Q9GZ11_9GAMM</name>
<gene>
    <name evidence="1" type="ORF">BIT28_16045</name>
</gene>
<sequence>MMNKNYKTLRLILGDQLNASHSWYREKDEQTLYLIAEMKQETNYVKHHIQKVCAFFLAMEHFANKLKNDGHHILHLTLDDTCSYHSLSDMIASLCKQYAIKHVEFQRPDEYRLYEQLHSLNLPENTSLKEWDTEHFLLGYHEIMELFPQGEHILMEHFYRRMRKRYNILMAEGKPCGGKWNFDKQNRNKIKPAELADIPAPLIFANPLSQVLKRLGQHGITTIGHYDDLLLWPVNVGQAQELLAYFCRYCLPNFGRFQDAMTNQTDHQWSLYHSRLSFALNSKLLHPMQVIDAAIDAYHDTERQIDIAQVEGFIRQILGWREYIRGVYWGNMPYYRDLDALDSHRKLPDFFWTGKTQMACIKAAIGQSLDYAYAHHIQRLMVTGNFCLLTEINPDEVDAWYLGIYIDAIEWVEMPNTRGMALYADNGIIATKPYAASGNYINKMSDYCCGCHYNVKQKTGGQSCPFNSLYWRFMHIHEKTLAKNPRIRMIYRSWDLLTDDQQQEVLDRAQYCLDNLSSL</sequence>
<dbReference type="Proteomes" id="UP000186905">
    <property type="component" value="Unassembled WGS sequence"/>
</dbReference>
<proteinExistence type="predicted"/>
<dbReference type="Gene3D" id="1.25.40.80">
    <property type="match status" value="1"/>
</dbReference>
<accession>A0A1Q9GZ11</accession>
<dbReference type="Pfam" id="PF04244">
    <property type="entry name" value="DPRP"/>
    <property type="match status" value="1"/>
</dbReference>
<dbReference type="SUPFAM" id="SSF48173">
    <property type="entry name" value="Cryptochrome/photolyase FAD-binding domain"/>
    <property type="match status" value="1"/>
</dbReference>
<dbReference type="EMBL" id="MJIL01000046">
    <property type="protein sequence ID" value="OLQ80578.1"/>
    <property type="molecule type" value="Genomic_DNA"/>
</dbReference>
<reference evidence="1 2" key="1">
    <citation type="submission" date="2016-09" db="EMBL/GenBank/DDBJ databases">
        <title>Photobacterium proteolyticum sp. nov. a protease producing bacterium isolated from ocean sediments of Laizhou Bay.</title>
        <authorList>
            <person name="Li Y."/>
        </authorList>
    </citation>
    <scope>NUCLEOTIDE SEQUENCE [LARGE SCALE GENOMIC DNA]</scope>
    <source>
        <strain evidence="1 2">13-12</strain>
    </source>
</reference>